<dbReference type="Pfam" id="PF00270">
    <property type="entry name" value="DEAD"/>
    <property type="match status" value="1"/>
</dbReference>
<dbReference type="GO" id="GO:0009378">
    <property type="term" value="F:four-way junction helicase activity"/>
    <property type="evidence" value="ECO:0007669"/>
    <property type="project" value="TreeGrafter"/>
</dbReference>
<comment type="caution">
    <text evidence="12">The sequence shown here is derived from an EMBL/GenBank/DDBJ whole genome shotgun (WGS) entry which is preliminary data.</text>
</comment>
<protein>
    <recommendedName>
        <fullName evidence="7">DNA 3'-5' helicase</fullName>
        <ecNumber evidence="7">5.6.2.4</ecNumber>
    </recommendedName>
</protein>
<dbReference type="SUPFAM" id="SSF52540">
    <property type="entry name" value="P-loop containing nucleoside triphosphate hydrolases"/>
    <property type="match status" value="1"/>
</dbReference>
<keyword evidence="5" id="KW-0413">Isomerase</keyword>
<dbReference type="InterPro" id="IPR001650">
    <property type="entry name" value="Helicase_C-like"/>
</dbReference>
<dbReference type="Proteomes" id="UP000290288">
    <property type="component" value="Unassembled WGS sequence"/>
</dbReference>
<dbReference type="InterPro" id="IPR011545">
    <property type="entry name" value="DEAD/DEAH_box_helicase_dom"/>
</dbReference>
<dbReference type="PROSITE" id="PS51194">
    <property type="entry name" value="HELICASE_CTER"/>
    <property type="match status" value="1"/>
</dbReference>
<dbReference type="STRING" id="2316362.A0A4Q2DN06"/>
<comment type="catalytic activity">
    <reaction evidence="6">
        <text>Couples ATP hydrolysis with the unwinding of duplex DNA by translocating in the 3'-5' direction.</text>
        <dbReference type="EC" id="5.6.2.4"/>
    </reaction>
</comment>
<evidence type="ECO:0000256" key="5">
    <source>
        <dbReference type="ARBA" id="ARBA00023235"/>
    </source>
</evidence>
<dbReference type="GO" id="GO:0005737">
    <property type="term" value="C:cytoplasm"/>
    <property type="evidence" value="ECO:0007669"/>
    <property type="project" value="TreeGrafter"/>
</dbReference>
<feature type="domain" description="Helicase ATP-binding" evidence="10">
    <location>
        <begin position="87"/>
        <end position="287"/>
    </location>
</feature>
<dbReference type="Pfam" id="PF00271">
    <property type="entry name" value="Helicase_C"/>
    <property type="match status" value="1"/>
</dbReference>
<comment type="similarity">
    <text evidence="1">Belongs to the helicase family. RecQ subfamily.</text>
</comment>
<dbReference type="GO" id="GO:0005524">
    <property type="term" value="F:ATP binding"/>
    <property type="evidence" value="ECO:0007669"/>
    <property type="project" value="UniProtKB-KW"/>
</dbReference>
<dbReference type="EC" id="5.6.2.4" evidence="7"/>
<dbReference type="OrthoDB" id="10261556at2759"/>
<dbReference type="GO" id="GO:0043138">
    <property type="term" value="F:3'-5' DNA helicase activity"/>
    <property type="evidence" value="ECO:0007669"/>
    <property type="project" value="UniProtKB-EC"/>
</dbReference>
<dbReference type="AlphaFoldDB" id="A0A4Q2DN06"/>
<dbReference type="InterPro" id="IPR002121">
    <property type="entry name" value="HRDC_dom"/>
</dbReference>
<name>A0A4Q2DN06_9AGAR</name>
<feature type="domain" description="HRDC" evidence="9">
    <location>
        <begin position="589"/>
        <end position="676"/>
    </location>
</feature>
<evidence type="ECO:0000256" key="8">
    <source>
        <dbReference type="SAM" id="Coils"/>
    </source>
</evidence>
<dbReference type="SMART" id="SM00490">
    <property type="entry name" value="HELICc"/>
    <property type="match status" value="1"/>
</dbReference>
<evidence type="ECO:0000313" key="12">
    <source>
        <dbReference type="EMBL" id="RXW20344.1"/>
    </source>
</evidence>
<evidence type="ECO:0000256" key="3">
    <source>
        <dbReference type="ARBA" id="ARBA00022840"/>
    </source>
</evidence>
<accession>A0A4Q2DN06</accession>
<dbReference type="SMART" id="SM00487">
    <property type="entry name" value="DEXDc"/>
    <property type="match status" value="1"/>
</dbReference>
<evidence type="ECO:0000256" key="7">
    <source>
        <dbReference type="ARBA" id="ARBA00034808"/>
    </source>
</evidence>
<dbReference type="PROSITE" id="PS50967">
    <property type="entry name" value="HRDC"/>
    <property type="match status" value="1"/>
</dbReference>
<dbReference type="Gene3D" id="3.40.50.300">
    <property type="entry name" value="P-loop containing nucleotide triphosphate hydrolases"/>
    <property type="match status" value="2"/>
</dbReference>
<keyword evidence="2" id="KW-0547">Nucleotide-binding</keyword>
<evidence type="ECO:0000313" key="13">
    <source>
        <dbReference type="Proteomes" id="UP000290288"/>
    </source>
</evidence>
<dbReference type="EMBL" id="SDEE01000153">
    <property type="protein sequence ID" value="RXW20344.1"/>
    <property type="molecule type" value="Genomic_DNA"/>
</dbReference>
<dbReference type="GO" id="GO:0000724">
    <property type="term" value="P:double-strand break repair via homologous recombination"/>
    <property type="evidence" value="ECO:0007669"/>
    <property type="project" value="TreeGrafter"/>
</dbReference>
<feature type="coiled-coil region" evidence="8">
    <location>
        <begin position="666"/>
        <end position="710"/>
    </location>
</feature>
<dbReference type="PANTHER" id="PTHR13710:SF105">
    <property type="entry name" value="ATP-DEPENDENT DNA HELICASE Q1"/>
    <property type="match status" value="1"/>
</dbReference>
<proteinExistence type="inferred from homology"/>
<evidence type="ECO:0000256" key="6">
    <source>
        <dbReference type="ARBA" id="ARBA00034617"/>
    </source>
</evidence>
<feature type="domain" description="Helicase C-terminal" evidence="11">
    <location>
        <begin position="313"/>
        <end position="477"/>
    </location>
</feature>
<dbReference type="PANTHER" id="PTHR13710">
    <property type="entry name" value="DNA HELICASE RECQ FAMILY MEMBER"/>
    <property type="match status" value="1"/>
</dbReference>
<keyword evidence="8" id="KW-0175">Coiled coil</keyword>
<evidence type="ECO:0000256" key="2">
    <source>
        <dbReference type="ARBA" id="ARBA00022741"/>
    </source>
</evidence>
<evidence type="ECO:0000259" key="11">
    <source>
        <dbReference type="PROSITE" id="PS51194"/>
    </source>
</evidence>
<dbReference type="GO" id="GO:0005694">
    <property type="term" value="C:chromosome"/>
    <property type="evidence" value="ECO:0007669"/>
    <property type="project" value="TreeGrafter"/>
</dbReference>
<evidence type="ECO:0000256" key="1">
    <source>
        <dbReference type="ARBA" id="ARBA00005446"/>
    </source>
</evidence>
<keyword evidence="13" id="KW-1185">Reference proteome</keyword>
<dbReference type="GO" id="GO:0003677">
    <property type="term" value="F:DNA binding"/>
    <property type="evidence" value="ECO:0007669"/>
    <property type="project" value="UniProtKB-KW"/>
</dbReference>
<organism evidence="12 13">
    <name type="scientific">Candolleomyces aberdarensis</name>
    <dbReference type="NCBI Taxonomy" id="2316362"/>
    <lineage>
        <taxon>Eukaryota</taxon>
        <taxon>Fungi</taxon>
        <taxon>Dikarya</taxon>
        <taxon>Basidiomycota</taxon>
        <taxon>Agaricomycotina</taxon>
        <taxon>Agaricomycetes</taxon>
        <taxon>Agaricomycetidae</taxon>
        <taxon>Agaricales</taxon>
        <taxon>Agaricineae</taxon>
        <taxon>Psathyrellaceae</taxon>
        <taxon>Candolleomyces</taxon>
    </lineage>
</organism>
<gene>
    <name evidence="12" type="ORF">EST38_g5510</name>
</gene>
<dbReference type="InterPro" id="IPR014001">
    <property type="entry name" value="Helicase_ATP-bd"/>
</dbReference>
<keyword evidence="4" id="KW-0238">DNA-binding</keyword>
<keyword evidence="3" id="KW-0067">ATP-binding</keyword>
<evidence type="ECO:0000259" key="9">
    <source>
        <dbReference type="PROSITE" id="PS50967"/>
    </source>
</evidence>
<sequence length="783" mass="89264">MEDPENQDEAPSDKSSALTVSAVLKISSASRARNLYEAHIPLAKRVPEKFWDGYTAKERLCGLKAVLALFLVSDGQLVPREFQLKATIALCTGRDALVDVGTGYGKTFCMILPALLSPKSISLVVSPLKKLQEMQVLEFRKHGVSALAINEDTPKDKELWKVCNLWSFFRALFMYSWQDIAKGQYRVLVVQAEQFFIDNGHWPRLARLLNVRDFVKLIKYFLVDEAHSIYTLGMDLYGDTAFRPAWRYLAELRTKLGSKVAVAALSGTLPKHIKGVVKERLQFDDDRLCSLKLTCNRPNIAYALHEVFKDLSDYRNLDFLLSEETGAPLEGRQRRKGIVFHDSIDGAIAAKVFQDSRLSPERRGKGIIRHYNAQMSAEYLQKVYDDFRDPNGRCEILHATEAASTGLDIRDICWVVQYGLPREMTITQQRGGRCGCDGVTPSIYLIMYESWTSEVDLTAALDEERTSNGNLDPDRPICGKITDKTKKRDRTGVSMLKLVQHPHECIRKVFADSNNDTASDGPYCCNSSEHPNSSLDFGFYFPGKLLYEDRNTGIIYAGAPTDPNRQVVEAPTGQKRGNGSLGSNTYREIAQRKSLASRLAKWRYDSWTRDKFRFMRPQYLILSDKGIDALAKIHPSNLVNSKQVQLVVDETEQWGEKWGKGILGVVQQFDREVLELEEQARVENEERRKRQKLEKSEQEAVEKRIKAQNDFLQDSKQRYQMHSQRVPNLSINDARLRLAELNKVGNSTFGAPKQIIDARAFEVDTDRIRKEVEERVRLQMRQR</sequence>
<dbReference type="PROSITE" id="PS51192">
    <property type="entry name" value="HELICASE_ATP_BIND_1"/>
    <property type="match status" value="1"/>
</dbReference>
<reference evidence="12 13" key="1">
    <citation type="submission" date="2019-01" db="EMBL/GenBank/DDBJ databases">
        <title>Draft genome sequence of Psathyrella aberdarensis IHI B618.</title>
        <authorList>
            <person name="Buettner E."/>
            <person name="Kellner H."/>
        </authorList>
    </citation>
    <scope>NUCLEOTIDE SEQUENCE [LARGE SCALE GENOMIC DNA]</scope>
    <source>
        <strain evidence="12 13">IHI B618</strain>
    </source>
</reference>
<dbReference type="InterPro" id="IPR027417">
    <property type="entry name" value="P-loop_NTPase"/>
</dbReference>
<evidence type="ECO:0000256" key="4">
    <source>
        <dbReference type="ARBA" id="ARBA00023125"/>
    </source>
</evidence>
<evidence type="ECO:0000259" key="10">
    <source>
        <dbReference type="PROSITE" id="PS51192"/>
    </source>
</evidence>